<dbReference type="EMBL" id="FOOU01000023">
    <property type="protein sequence ID" value="SFG97512.1"/>
    <property type="molecule type" value="Genomic_DNA"/>
</dbReference>
<comment type="pathway">
    <text evidence="8">Amino-acid biosynthesis; L-threonine biosynthesis; L-threonine from L-aspartate: step 4/5.</text>
</comment>
<proteinExistence type="inferred from homology"/>
<dbReference type="PANTHER" id="PTHR21064:SF6">
    <property type="entry name" value="AMINOGLYCOSIDE PHOSPHOTRANSFERASE DOMAIN-CONTAINING PROTEIN"/>
    <property type="match status" value="1"/>
</dbReference>
<keyword evidence="5 8" id="KW-0418">Kinase</keyword>
<dbReference type="UniPathway" id="UPA00050">
    <property type="reaction ID" value="UER00064"/>
</dbReference>
<organism evidence="10 11">
    <name type="scientific">Neptunomonas qingdaonensis</name>
    <dbReference type="NCBI Taxonomy" id="1045558"/>
    <lineage>
        <taxon>Bacteria</taxon>
        <taxon>Pseudomonadati</taxon>
        <taxon>Pseudomonadota</taxon>
        <taxon>Gammaproteobacteria</taxon>
        <taxon>Oceanospirillales</taxon>
        <taxon>Oceanospirillaceae</taxon>
        <taxon>Neptunomonas</taxon>
    </lineage>
</organism>
<keyword evidence="11" id="KW-1185">Reference proteome</keyword>
<evidence type="ECO:0000256" key="1">
    <source>
        <dbReference type="ARBA" id="ARBA00022605"/>
    </source>
</evidence>
<sequence length="314" mass="35895">MTNLLAQFDLGQLVSYKGIEGGIENTNYFVTLEQNNQHTDYVLTVFEEFGMDDMPFFVELTTWLAERQIPVPFPYKDRNGIALKKLHNRPALLQPRFTGHHVAQTDLSAEHCASIGTHLAKFHLASESFYLRRQAHRGVFWWRRESQNIQRHLSKEDGELLAQEVRLFDELREQPWGLPMGTIHGDMFHDNALFDGNQVSAILDVYNAATAFLLFDLAIVANDWCTLPDGTVDQAREQALLKAYHAERPFTPDEYKAWPQLTRTAAMRFWLSRLIPACGIEQAGRQSGDMVIKDPDELKRILLQRIATPSSLPG</sequence>
<dbReference type="InterPro" id="IPR050249">
    <property type="entry name" value="Pseudomonas-type_ThrB"/>
</dbReference>
<comment type="catalytic activity">
    <reaction evidence="8">
        <text>L-homoserine + ATP = O-phospho-L-homoserine + ADP + H(+)</text>
        <dbReference type="Rhea" id="RHEA:13985"/>
        <dbReference type="ChEBI" id="CHEBI:15378"/>
        <dbReference type="ChEBI" id="CHEBI:30616"/>
        <dbReference type="ChEBI" id="CHEBI:57476"/>
        <dbReference type="ChEBI" id="CHEBI:57590"/>
        <dbReference type="ChEBI" id="CHEBI:456216"/>
        <dbReference type="EC" id="2.7.1.39"/>
    </reaction>
</comment>
<dbReference type="CDD" id="cd05153">
    <property type="entry name" value="HomoserineK_II"/>
    <property type="match status" value="1"/>
</dbReference>
<keyword evidence="1 8" id="KW-0028">Amino-acid biosynthesis</keyword>
<evidence type="ECO:0000313" key="10">
    <source>
        <dbReference type="EMBL" id="SFG97512.1"/>
    </source>
</evidence>
<dbReference type="PANTHER" id="PTHR21064">
    <property type="entry name" value="AMINOGLYCOSIDE PHOSPHOTRANSFERASE DOMAIN-CONTAINING PROTEIN-RELATED"/>
    <property type="match status" value="1"/>
</dbReference>
<evidence type="ECO:0000313" key="11">
    <source>
        <dbReference type="Proteomes" id="UP000198623"/>
    </source>
</evidence>
<evidence type="ECO:0000256" key="5">
    <source>
        <dbReference type="ARBA" id="ARBA00022777"/>
    </source>
</evidence>
<comment type="similarity">
    <text evidence="7 8">Belongs to the pseudomonas-type ThrB family.</text>
</comment>
<dbReference type="GO" id="GO:0009088">
    <property type="term" value="P:threonine biosynthetic process"/>
    <property type="evidence" value="ECO:0007669"/>
    <property type="project" value="UniProtKB-UniRule"/>
</dbReference>
<dbReference type="GO" id="GO:0005524">
    <property type="term" value="F:ATP binding"/>
    <property type="evidence" value="ECO:0007669"/>
    <property type="project" value="UniProtKB-KW"/>
</dbReference>
<dbReference type="Gene3D" id="3.30.200.20">
    <property type="entry name" value="Phosphorylase Kinase, domain 1"/>
    <property type="match status" value="1"/>
</dbReference>
<evidence type="ECO:0000256" key="7">
    <source>
        <dbReference type="ARBA" id="ARBA00038240"/>
    </source>
</evidence>
<keyword evidence="3 8" id="KW-0791">Threonine biosynthesis</keyword>
<protein>
    <recommendedName>
        <fullName evidence="8">Homoserine kinase</fullName>
        <shortName evidence="8">HK</shortName>
        <shortName evidence="8">HSK</shortName>
        <ecNumber evidence="8">2.7.1.39</ecNumber>
    </recommendedName>
</protein>
<evidence type="ECO:0000256" key="4">
    <source>
        <dbReference type="ARBA" id="ARBA00022741"/>
    </source>
</evidence>
<evidence type="ECO:0000256" key="6">
    <source>
        <dbReference type="ARBA" id="ARBA00022840"/>
    </source>
</evidence>
<dbReference type="STRING" id="1045558.SAMN05216175_12326"/>
<reference evidence="11" key="1">
    <citation type="submission" date="2016-10" db="EMBL/GenBank/DDBJ databases">
        <authorList>
            <person name="Varghese N."/>
            <person name="Submissions S."/>
        </authorList>
    </citation>
    <scope>NUCLEOTIDE SEQUENCE [LARGE SCALE GENOMIC DNA]</scope>
    <source>
        <strain evidence="11">CGMCC 1.10971</strain>
    </source>
</reference>
<accession>A0A1I2W879</accession>
<dbReference type="InterPro" id="IPR011009">
    <property type="entry name" value="Kinase-like_dom_sf"/>
</dbReference>
<dbReference type="Gene3D" id="3.90.1200.10">
    <property type="match status" value="1"/>
</dbReference>
<dbReference type="Pfam" id="PF01636">
    <property type="entry name" value="APH"/>
    <property type="match status" value="1"/>
</dbReference>
<evidence type="ECO:0000256" key="8">
    <source>
        <dbReference type="HAMAP-Rule" id="MF_00301"/>
    </source>
</evidence>
<dbReference type="HAMAP" id="MF_00301">
    <property type="entry name" value="Homoser_kinase_2"/>
    <property type="match status" value="1"/>
</dbReference>
<dbReference type="InterPro" id="IPR005280">
    <property type="entry name" value="Homoserine_kinase_II"/>
</dbReference>
<dbReference type="EC" id="2.7.1.39" evidence="8"/>
<gene>
    <name evidence="8" type="primary">thrB</name>
    <name evidence="10" type="ORF">SAMN05216175_12326</name>
</gene>
<evidence type="ECO:0000256" key="2">
    <source>
        <dbReference type="ARBA" id="ARBA00022679"/>
    </source>
</evidence>
<dbReference type="InterPro" id="IPR002575">
    <property type="entry name" value="Aminoglycoside_PTrfase"/>
</dbReference>
<dbReference type="GO" id="GO:0004413">
    <property type="term" value="F:homoserine kinase activity"/>
    <property type="evidence" value="ECO:0007669"/>
    <property type="project" value="UniProtKB-UniRule"/>
</dbReference>
<feature type="domain" description="Aminoglycoside phosphotransferase" evidence="9">
    <location>
        <begin position="16"/>
        <end position="250"/>
    </location>
</feature>
<evidence type="ECO:0000259" key="9">
    <source>
        <dbReference type="Pfam" id="PF01636"/>
    </source>
</evidence>
<dbReference type="Proteomes" id="UP000198623">
    <property type="component" value="Unassembled WGS sequence"/>
</dbReference>
<keyword evidence="4 8" id="KW-0547">Nucleotide-binding</keyword>
<evidence type="ECO:0000256" key="3">
    <source>
        <dbReference type="ARBA" id="ARBA00022697"/>
    </source>
</evidence>
<dbReference type="AlphaFoldDB" id="A0A1I2W879"/>
<dbReference type="NCBIfam" id="NF003558">
    <property type="entry name" value="PRK05231.1"/>
    <property type="match status" value="1"/>
</dbReference>
<keyword evidence="6 8" id="KW-0067">ATP-binding</keyword>
<dbReference type="SUPFAM" id="SSF56112">
    <property type="entry name" value="Protein kinase-like (PK-like)"/>
    <property type="match status" value="1"/>
</dbReference>
<name>A0A1I2W879_9GAMM</name>
<keyword evidence="2 8" id="KW-0808">Transferase</keyword>